<proteinExistence type="predicted"/>
<name>A0AAV4N6J4_CAEEX</name>
<dbReference type="EMBL" id="BPLR01020516">
    <property type="protein sequence ID" value="GIX79641.1"/>
    <property type="molecule type" value="Genomic_DNA"/>
</dbReference>
<protein>
    <recommendedName>
        <fullName evidence="3">Tc1-like transposase DDE domain-containing protein</fullName>
    </recommendedName>
</protein>
<evidence type="ECO:0000313" key="1">
    <source>
        <dbReference type="EMBL" id="GIX79641.1"/>
    </source>
</evidence>
<evidence type="ECO:0008006" key="3">
    <source>
        <dbReference type="Google" id="ProtNLM"/>
    </source>
</evidence>
<evidence type="ECO:0000313" key="2">
    <source>
        <dbReference type="Proteomes" id="UP001054945"/>
    </source>
</evidence>
<dbReference type="InterPro" id="IPR036397">
    <property type="entry name" value="RNaseH_sf"/>
</dbReference>
<sequence>MIRIGKKESKKAGALKVAEAAMTVRSSTEVLDWPGNSPDVNPIENLCSIVTRRVSKMGCSTKKKSIENVVKVWFRDDDIKNVCPKLGNPCRKV</sequence>
<organism evidence="1 2">
    <name type="scientific">Caerostris extrusa</name>
    <name type="common">Bark spider</name>
    <name type="synonym">Caerostris bankana</name>
    <dbReference type="NCBI Taxonomy" id="172846"/>
    <lineage>
        <taxon>Eukaryota</taxon>
        <taxon>Metazoa</taxon>
        <taxon>Ecdysozoa</taxon>
        <taxon>Arthropoda</taxon>
        <taxon>Chelicerata</taxon>
        <taxon>Arachnida</taxon>
        <taxon>Araneae</taxon>
        <taxon>Araneomorphae</taxon>
        <taxon>Entelegynae</taxon>
        <taxon>Araneoidea</taxon>
        <taxon>Araneidae</taxon>
        <taxon>Caerostris</taxon>
    </lineage>
</organism>
<reference evidence="1 2" key="1">
    <citation type="submission" date="2021-06" db="EMBL/GenBank/DDBJ databases">
        <title>Caerostris extrusa draft genome.</title>
        <authorList>
            <person name="Kono N."/>
            <person name="Arakawa K."/>
        </authorList>
    </citation>
    <scope>NUCLEOTIDE SEQUENCE [LARGE SCALE GENOMIC DNA]</scope>
</reference>
<comment type="caution">
    <text evidence="1">The sequence shown here is derived from an EMBL/GenBank/DDBJ whole genome shotgun (WGS) entry which is preliminary data.</text>
</comment>
<dbReference type="Proteomes" id="UP001054945">
    <property type="component" value="Unassembled WGS sequence"/>
</dbReference>
<gene>
    <name evidence="1" type="primary">AVEN_60371_1</name>
    <name evidence="1" type="ORF">CEXT_245611</name>
</gene>
<keyword evidence="2" id="KW-1185">Reference proteome</keyword>
<dbReference type="GO" id="GO:0003676">
    <property type="term" value="F:nucleic acid binding"/>
    <property type="evidence" value="ECO:0007669"/>
    <property type="project" value="InterPro"/>
</dbReference>
<dbReference type="AlphaFoldDB" id="A0AAV4N6J4"/>
<accession>A0AAV4N6J4</accession>
<dbReference type="Gene3D" id="3.30.420.10">
    <property type="entry name" value="Ribonuclease H-like superfamily/Ribonuclease H"/>
    <property type="match status" value="1"/>
</dbReference>